<dbReference type="Proteomes" id="UP000195913">
    <property type="component" value="Unassembled WGS sequence"/>
</dbReference>
<feature type="compositionally biased region" description="Acidic residues" evidence="1">
    <location>
        <begin position="74"/>
        <end position="100"/>
    </location>
</feature>
<accession>A0A1R4GI64</accession>
<dbReference type="EMBL" id="FUHW01000038">
    <property type="protein sequence ID" value="SJM67775.1"/>
    <property type="molecule type" value="Genomic_DNA"/>
</dbReference>
<evidence type="ECO:0000256" key="1">
    <source>
        <dbReference type="SAM" id="MobiDB-lite"/>
    </source>
</evidence>
<evidence type="ECO:0000313" key="3">
    <source>
        <dbReference type="Proteomes" id="UP000195913"/>
    </source>
</evidence>
<evidence type="ECO:0008006" key="4">
    <source>
        <dbReference type="Google" id="ProtNLM"/>
    </source>
</evidence>
<evidence type="ECO:0000313" key="2">
    <source>
        <dbReference type="EMBL" id="SJM67775.1"/>
    </source>
</evidence>
<dbReference type="AlphaFoldDB" id="A0A1R4GI64"/>
<name>A0A1R4GI64_9MICC</name>
<gene>
    <name evidence="2" type="ORF">FM101_10590</name>
</gene>
<feature type="compositionally biased region" description="Acidic residues" evidence="1">
    <location>
        <begin position="45"/>
        <end position="65"/>
    </location>
</feature>
<proteinExistence type="predicted"/>
<dbReference type="RefSeq" id="WP_158225961.1">
    <property type="nucleotide sequence ID" value="NZ_FUHW01000038.1"/>
</dbReference>
<sequence length="222" mass="24545">MIEHHPDHVFYALALSGVSTDPAEPIELPVLALNSEQALDRDGDSVEEDFGGGDEPEEVEEDGDGPDPLNIGDDPSDDAQDSTDDSEEDTENDDDADGFDVDGELAQLEAEGEAAESGASYYSARWNPPEWHWCSMELFDESAAELWREALTRVAESNGWEETIRRYYELLLAVIDDLRVELAHGPNADIVAYVADDDHADALLRRSLTPEQLSRHFPDLVS</sequence>
<reference evidence="2 3" key="1">
    <citation type="submission" date="2017-02" db="EMBL/GenBank/DDBJ databases">
        <authorList>
            <person name="Peterson S.W."/>
        </authorList>
    </citation>
    <scope>NUCLEOTIDE SEQUENCE [LARGE SCALE GENOMIC DNA]</scope>
    <source>
        <strain evidence="2 3">B Ar 00.02</strain>
    </source>
</reference>
<feature type="region of interest" description="Disordered" evidence="1">
    <location>
        <begin position="34"/>
        <end position="100"/>
    </location>
</feature>
<organism evidence="2 3">
    <name type="scientific">Arthrobacter rhombi</name>
    <dbReference type="NCBI Taxonomy" id="71253"/>
    <lineage>
        <taxon>Bacteria</taxon>
        <taxon>Bacillati</taxon>
        <taxon>Actinomycetota</taxon>
        <taxon>Actinomycetes</taxon>
        <taxon>Micrococcales</taxon>
        <taxon>Micrococcaceae</taxon>
        <taxon>Arthrobacter</taxon>
    </lineage>
</organism>
<protein>
    <recommendedName>
        <fullName evidence="4">DUF4303 domain-containing protein</fullName>
    </recommendedName>
</protein>
<keyword evidence="3" id="KW-1185">Reference proteome</keyword>